<dbReference type="SMART" id="SM00304">
    <property type="entry name" value="HAMP"/>
    <property type="match status" value="1"/>
</dbReference>
<evidence type="ECO:0000256" key="1">
    <source>
        <dbReference type="ARBA" id="ARBA00000085"/>
    </source>
</evidence>
<evidence type="ECO:0000256" key="8">
    <source>
        <dbReference type="ARBA" id="ARBA00022741"/>
    </source>
</evidence>
<evidence type="ECO:0000256" key="2">
    <source>
        <dbReference type="ARBA" id="ARBA00004651"/>
    </source>
</evidence>
<dbReference type="InterPro" id="IPR005467">
    <property type="entry name" value="His_kinase_dom"/>
</dbReference>
<dbReference type="SMART" id="SM00387">
    <property type="entry name" value="HATPase_c"/>
    <property type="match status" value="1"/>
</dbReference>
<feature type="domain" description="Histidine kinase" evidence="14">
    <location>
        <begin position="378"/>
        <end position="597"/>
    </location>
</feature>
<dbReference type="PRINTS" id="PR00344">
    <property type="entry name" value="BCTRLSENSOR"/>
</dbReference>
<dbReference type="Proteomes" id="UP000253606">
    <property type="component" value="Chromosome"/>
</dbReference>
<dbReference type="InterPro" id="IPR036097">
    <property type="entry name" value="HisK_dim/P_sf"/>
</dbReference>
<dbReference type="PANTHER" id="PTHR43065:SF10">
    <property type="entry name" value="PEROXIDE STRESS-ACTIVATED HISTIDINE KINASE MAK3"/>
    <property type="match status" value="1"/>
</dbReference>
<dbReference type="GO" id="GO:0000155">
    <property type="term" value="F:phosphorelay sensor kinase activity"/>
    <property type="evidence" value="ECO:0007669"/>
    <property type="project" value="InterPro"/>
</dbReference>
<evidence type="ECO:0000256" key="11">
    <source>
        <dbReference type="ARBA" id="ARBA00022989"/>
    </source>
</evidence>
<dbReference type="Pfam" id="PF08448">
    <property type="entry name" value="PAS_4"/>
    <property type="match status" value="1"/>
</dbReference>
<evidence type="ECO:0000256" key="13">
    <source>
        <dbReference type="SAM" id="Phobius"/>
    </source>
</evidence>
<gene>
    <name evidence="16" type="ORF">ACPOL_1784</name>
</gene>
<feature type="domain" description="HAMP" evidence="15">
    <location>
        <begin position="177"/>
        <end position="232"/>
    </location>
</feature>
<dbReference type="KEGG" id="abas:ACPOL_1784"/>
<dbReference type="NCBIfam" id="TIGR00229">
    <property type="entry name" value="sensory_box"/>
    <property type="match status" value="1"/>
</dbReference>
<dbReference type="SMART" id="SM00388">
    <property type="entry name" value="HisKA"/>
    <property type="match status" value="1"/>
</dbReference>
<dbReference type="InterPro" id="IPR003594">
    <property type="entry name" value="HATPase_dom"/>
</dbReference>
<dbReference type="InterPro" id="IPR003660">
    <property type="entry name" value="HAMP_dom"/>
</dbReference>
<keyword evidence="6" id="KW-0808">Transferase</keyword>
<dbReference type="Pfam" id="PF00512">
    <property type="entry name" value="HisKA"/>
    <property type="match status" value="1"/>
</dbReference>
<dbReference type="InterPro" id="IPR000014">
    <property type="entry name" value="PAS"/>
</dbReference>
<dbReference type="EC" id="2.7.13.3" evidence="3"/>
<dbReference type="InterPro" id="IPR036890">
    <property type="entry name" value="HATPase_C_sf"/>
</dbReference>
<dbReference type="InterPro" id="IPR029151">
    <property type="entry name" value="Sensor-like_sf"/>
</dbReference>
<keyword evidence="4" id="KW-1003">Cell membrane</keyword>
<evidence type="ECO:0000313" key="16">
    <source>
        <dbReference type="EMBL" id="AXC11126.1"/>
    </source>
</evidence>
<feature type="transmembrane region" description="Helical" evidence="13">
    <location>
        <begin position="6"/>
        <end position="24"/>
    </location>
</feature>
<dbReference type="AlphaFoldDB" id="A0A2Z5FXM1"/>
<dbReference type="Gene3D" id="6.10.340.10">
    <property type="match status" value="1"/>
</dbReference>
<dbReference type="Gene3D" id="3.30.565.10">
    <property type="entry name" value="Histidine kinase-like ATPase, C-terminal domain"/>
    <property type="match status" value="1"/>
</dbReference>
<evidence type="ECO:0000256" key="4">
    <source>
        <dbReference type="ARBA" id="ARBA00022475"/>
    </source>
</evidence>
<evidence type="ECO:0000256" key="10">
    <source>
        <dbReference type="ARBA" id="ARBA00022840"/>
    </source>
</evidence>
<dbReference type="EMBL" id="CP030840">
    <property type="protein sequence ID" value="AXC11126.1"/>
    <property type="molecule type" value="Genomic_DNA"/>
</dbReference>
<keyword evidence="8" id="KW-0547">Nucleotide-binding</keyword>
<dbReference type="PROSITE" id="PS50885">
    <property type="entry name" value="HAMP"/>
    <property type="match status" value="1"/>
</dbReference>
<dbReference type="OrthoDB" id="9815750at2"/>
<evidence type="ECO:0000259" key="14">
    <source>
        <dbReference type="PROSITE" id="PS50109"/>
    </source>
</evidence>
<keyword evidence="11 13" id="KW-1133">Transmembrane helix</keyword>
<evidence type="ECO:0000256" key="3">
    <source>
        <dbReference type="ARBA" id="ARBA00012438"/>
    </source>
</evidence>
<accession>A0A2Z5FXM1</accession>
<protein>
    <recommendedName>
        <fullName evidence="3">histidine kinase</fullName>
        <ecNumber evidence="3">2.7.13.3</ecNumber>
    </recommendedName>
</protein>
<dbReference type="PANTHER" id="PTHR43065">
    <property type="entry name" value="SENSOR HISTIDINE KINASE"/>
    <property type="match status" value="1"/>
</dbReference>
<dbReference type="InterPro" id="IPR035965">
    <property type="entry name" value="PAS-like_dom_sf"/>
</dbReference>
<dbReference type="Pfam" id="PF00672">
    <property type="entry name" value="HAMP"/>
    <property type="match status" value="1"/>
</dbReference>
<comment type="subcellular location">
    <subcellularLocation>
        <location evidence="2">Cell membrane</location>
        <topology evidence="2">Multi-pass membrane protein</topology>
    </subcellularLocation>
</comment>
<evidence type="ECO:0000256" key="12">
    <source>
        <dbReference type="ARBA" id="ARBA00023012"/>
    </source>
</evidence>
<dbReference type="SUPFAM" id="SSF103190">
    <property type="entry name" value="Sensory domain-like"/>
    <property type="match status" value="1"/>
</dbReference>
<evidence type="ECO:0000259" key="15">
    <source>
        <dbReference type="PROSITE" id="PS50885"/>
    </source>
</evidence>
<evidence type="ECO:0000256" key="7">
    <source>
        <dbReference type="ARBA" id="ARBA00022692"/>
    </source>
</evidence>
<dbReference type="CDD" id="cd00082">
    <property type="entry name" value="HisKA"/>
    <property type="match status" value="1"/>
</dbReference>
<dbReference type="SUPFAM" id="SSF55785">
    <property type="entry name" value="PYP-like sensor domain (PAS domain)"/>
    <property type="match status" value="1"/>
</dbReference>
<evidence type="ECO:0000256" key="9">
    <source>
        <dbReference type="ARBA" id="ARBA00022777"/>
    </source>
</evidence>
<dbReference type="SUPFAM" id="SSF55874">
    <property type="entry name" value="ATPase domain of HSP90 chaperone/DNA topoisomerase II/histidine kinase"/>
    <property type="match status" value="1"/>
</dbReference>
<dbReference type="RefSeq" id="WP_114206622.1">
    <property type="nucleotide sequence ID" value="NZ_CP030840.1"/>
</dbReference>
<keyword evidence="17" id="KW-1185">Reference proteome</keyword>
<keyword evidence="10" id="KW-0067">ATP-binding</keyword>
<name>A0A2Z5FXM1_9BACT</name>
<keyword evidence="5" id="KW-0597">Phosphoprotein</keyword>
<dbReference type="Gene3D" id="3.30.450.20">
    <property type="entry name" value="PAS domain"/>
    <property type="match status" value="1"/>
</dbReference>
<dbReference type="Gene3D" id="1.10.287.130">
    <property type="match status" value="1"/>
</dbReference>
<dbReference type="InterPro" id="IPR004358">
    <property type="entry name" value="Sig_transdc_His_kin-like_C"/>
</dbReference>
<dbReference type="InterPro" id="IPR003661">
    <property type="entry name" value="HisK_dim/P_dom"/>
</dbReference>
<keyword evidence="9 16" id="KW-0418">Kinase</keyword>
<sequence length="613" mass="67638">MIVGLLIFEVLLVAVFAFFIVREHQRELSTRERRRLEYQSTMLALLAQDAINENRVDLLQKTISAMMRAPSISAVQVTDLDGKTILSSDPTLNGKSRLTESEKRYLGVSNVVSILDVGGHLEAVSPVVIDGKPQALSWIYPNEDSRRTEMNSQLEFTLAFAAVGALGCILLAEYLARSVTRPLSRLLTATRRIIRDPVDTSTIEPDVSASSEVADLTLAFNLMVAAIEEQRAGLNDTLGLLDSMLAHAPIGIAFFDSHSRFIRMNQFFADMNELSVGKHIGRNVREIFPGPPGQILESGIQQVLSTAEPARDLEITAGIKAEDGRFSTWLVNLYPVRTATHGVRWVGAVIVDTTAIKRSEDALRRTEKLAAVGRLSASIAHEINNPLEAITNLLYLLSGIEGLDARLASYLELAQHEVARMSEIVQQTLRFHRQSTKQTVTNIGEILESVLSLYRGKVMGQQVVIERKYQKGVELLCFAGEMRQLFANLIGNALDAMPRQRGHLLLRVRYSRSPKDPSVRGVRVVVADTGYGMTSAVQRRIFEPFFTTKEATGTGLGLWVSAEIVQKHGGWVRVRSRTSQDSVKSGTVFVVFLPLQDQTAPTSGEEEATVSVS</sequence>
<keyword evidence="12" id="KW-0902">Two-component regulatory system</keyword>
<dbReference type="InterPro" id="IPR013656">
    <property type="entry name" value="PAS_4"/>
</dbReference>
<comment type="catalytic activity">
    <reaction evidence="1">
        <text>ATP + protein L-histidine = ADP + protein N-phospho-L-histidine.</text>
        <dbReference type="EC" id="2.7.13.3"/>
    </reaction>
</comment>
<reference evidence="16 17" key="1">
    <citation type="journal article" date="2018" name="Front. Microbiol.">
        <title>Hydrolytic Capabilities as a Key to Environmental Success: Chitinolytic and Cellulolytic Acidobacteria From Acidic Sub-arctic Soils and Boreal Peatlands.</title>
        <authorList>
            <person name="Belova S.E."/>
            <person name="Ravin N.V."/>
            <person name="Pankratov T.A."/>
            <person name="Rakitin A.L."/>
            <person name="Ivanova A.A."/>
            <person name="Beletsky A.V."/>
            <person name="Mardanov A.V."/>
            <person name="Sinninghe Damste J.S."/>
            <person name="Dedysh S.N."/>
        </authorList>
    </citation>
    <scope>NUCLEOTIDE SEQUENCE [LARGE SCALE GENOMIC DNA]</scope>
    <source>
        <strain evidence="16 17">SBC82</strain>
    </source>
</reference>
<evidence type="ECO:0000256" key="5">
    <source>
        <dbReference type="ARBA" id="ARBA00022553"/>
    </source>
</evidence>
<feature type="transmembrane region" description="Helical" evidence="13">
    <location>
        <begin position="156"/>
        <end position="176"/>
    </location>
</feature>
<keyword evidence="7 13" id="KW-0812">Transmembrane</keyword>
<keyword evidence="13" id="KW-0472">Membrane</keyword>
<evidence type="ECO:0000313" key="17">
    <source>
        <dbReference type="Proteomes" id="UP000253606"/>
    </source>
</evidence>
<dbReference type="PROSITE" id="PS50109">
    <property type="entry name" value="HIS_KIN"/>
    <property type="match status" value="1"/>
</dbReference>
<dbReference type="Pfam" id="PF02518">
    <property type="entry name" value="HATPase_c"/>
    <property type="match status" value="1"/>
</dbReference>
<dbReference type="SUPFAM" id="SSF47384">
    <property type="entry name" value="Homodimeric domain of signal transducing histidine kinase"/>
    <property type="match status" value="1"/>
</dbReference>
<evidence type="ECO:0000256" key="6">
    <source>
        <dbReference type="ARBA" id="ARBA00022679"/>
    </source>
</evidence>
<organism evidence="16 17">
    <name type="scientific">Acidisarcina polymorpha</name>
    <dbReference type="NCBI Taxonomy" id="2211140"/>
    <lineage>
        <taxon>Bacteria</taxon>
        <taxon>Pseudomonadati</taxon>
        <taxon>Acidobacteriota</taxon>
        <taxon>Terriglobia</taxon>
        <taxon>Terriglobales</taxon>
        <taxon>Acidobacteriaceae</taxon>
        <taxon>Acidisarcina</taxon>
    </lineage>
</organism>
<dbReference type="GO" id="GO:0005886">
    <property type="term" value="C:plasma membrane"/>
    <property type="evidence" value="ECO:0007669"/>
    <property type="project" value="UniProtKB-SubCell"/>
</dbReference>
<proteinExistence type="predicted"/>
<dbReference type="GO" id="GO:0005524">
    <property type="term" value="F:ATP binding"/>
    <property type="evidence" value="ECO:0007669"/>
    <property type="project" value="UniProtKB-KW"/>
</dbReference>